<sequence>MSLAIPADELERSKVHIQISHSGGNPVFRLEPLPATSSTADNRTPFNVNFEVSKEEAGYNLLVYPTPARTTHTSATNGSPHGSSGQQHPSGPRASQTSLAGSSDAPNYTVTDPLTGETTSRVQSSSRTSGSRTPCDLSSDVGQDNVMVRFDQMDMNGMFGDMFRNADLPGAFNSSSSNDLSSPELNFPFDPFQDDSSNFYFPPSDSFGFSQSYLGTRRESAVRLETLPSTTKHPPSSSSCLPSPTPSIPSPSPRLSPPLFTTAPEIPLGAKAKAALQEEKSTSKGLRRAGKRQYPCLHPTCSRFFTSEYTRQMHMATHETKARKAYPCSMGEGCQETFSRAHDRLRHEVAMHGKDCQWVCHNCERFFSSSRMLELHKCPVNDSNWVRPRHPVAIASSMSFIMQTIRYLY</sequence>
<gene>
    <name evidence="3" type="ORF">NEOLEDRAFT_1183280</name>
</gene>
<dbReference type="EMBL" id="KV425638">
    <property type="protein sequence ID" value="KZT19580.1"/>
    <property type="molecule type" value="Genomic_DNA"/>
</dbReference>
<feature type="compositionally biased region" description="Low complexity" evidence="1">
    <location>
        <begin position="227"/>
        <end position="242"/>
    </location>
</feature>
<feature type="compositionally biased region" description="Low complexity" evidence="1">
    <location>
        <begin position="118"/>
        <end position="133"/>
    </location>
</feature>
<keyword evidence="4" id="KW-1185">Reference proteome</keyword>
<dbReference type="OrthoDB" id="8117402at2759"/>
<dbReference type="Gene3D" id="3.30.160.60">
    <property type="entry name" value="Classic Zinc Finger"/>
    <property type="match status" value="1"/>
</dbReference>
<accession>A0A165NFS0</accession>
<proteinExistence type="predicted"/>
<evidence type="ECO:0000313" key="4">
    <source>
        <dbReference type="Proteomes" id="UP000076761"/>
    </source>
</evidence>
<evidence type="ECO:0000313" key="3">
    <source>
        <dbReference type="EMBL" id="KZT19580.1"/>
    </source>
</evidence>
<reference evidence="3 4" key="1">
    <citation type="journal article" date="2016" name="Mol. Biol. Evol.">
        <title>Comparative Genomics of Early-Diverging Mushroom-Forming Fungi Provides Insights into the Origins of Lignocellulose Decay Capabilities.</title>
        <authorList>
            <person name="Nagy L.G."/>
            <person name="Riley R."/>
            <person name="Tritt A."/>
            <person name="Adam C."/>
            <person name="Daum C."/>
            <person name="Floudas D."/>
            <person name="Sun H."/>
            <person name="Yadav J.S."/>
            <person name="Pangilinan J."/>
            <person name="Larsson K.H."/>
            <person name="Matsuura K."/>
            <person name="Barry K."/>
            <person name="Labutti K."/>
            <person name="Kuo R."/>
            <person name="Ohm R.A."/>
            <person name="Bhattacharya S.S."/>
            <person name="Shirouzu T."/>
            <person name="Yoshinaga Y."/>
            <person name="Martin F.M."/>
            <person name="Grigoriev I.V."/>
            <person name="Hibbett D.S."/>
        </authorList>
    </citation>
    <scope>NUCLEOTIDE SEQUENCE [LARGE SCALE GENOMIC DNA]</scope>
    <source>
        <strain evidence="3 4">HHB14362 ss-1</strain>
    </source>
</reference>
<evidence type="ECO:0000256" key="1">
    <source>
        <dbReference type="SAM" id="MobiDB-lite"/>
    </source>
</evidence>
<protein>
    <recommendedName>
        <fullName evidence="2">C2H2-type domain-containing protein</fullName>
    </recommendedName>
</protein>
<dbReference type="SMART" id="SM00355">
    <property type="entry name" value="ZnF_C2H2"/>
    <property type="match status" value="2"/>
</dbReference>
<feature type="region of interest" description="Disordered" evidence="1">
    <location>
        <begin position="69"/>
        <end position="141"/>
    </location>
</feature>
<dbReference type="InParanoid" id="A0A165NFS0"/>
<organism evidence="3 4">
    <name type="scientific">Neolentinus lepideus HHB14362 ss-1</name>
    <dbReference type="NCBI Taxonomy" id="1314782"/>
    <lineage>
        <taxon>Eukaryota</taxon>
        <taxon>Fungi</taxon>
        <taxon>Dikarya</taxon>
        <taxon>Basidiomycota</taxon>
        <taxon>Agaricomycotina</taxon>
        <taxon>Agaricomycetes</taxon>
        <taxon>Gloeophyllales</taxon>
        <taxon>Gloeophyllaceae</taxon>
        <taxon>Neolentinus</taxon>
    </lineage>
</organism>
<evidence type="ECO:0000259" key="2">
    <source>
        <dbReference type="PROSITE" id="PS00028"/>
    </source>
</evidence>
<feature type="compositionally biased region" description="Polar residues" evidence="1">
    <location>
        <begin position="69"/>
        <end position="112"/>
    </location>
</feature>
<name>A0A165NFS0_9AGAM</name>
<dbReference type="STRING" id="1314782.A0A165NFS0"/>
<dbReference type="Proteomes" id="UP000076761">
    <property type="component" value="Unassembled WGS sequence"/>
</dbReference>
<feature type="compositionally biased region" description="Pro residues" evidence="1">
    <location>
        <begin position="243"/>
        <end position="256"/>
    </location>
</feature>
<dbReference type="InterPro" id="IPR013087">
    <property type="entry name" value="Znf_C2H2_type"/>
</dbReference>
<dbReference type="PROSITE" id="PS00028">
    <property type="entry name" value="ZINC_FINGER_C2H2_1"/>
    <property type="match status" value="1"/>
</dbReference>
<feature type="region of interest" description="Disordered" evidence="1">
    <location>
        <begin position="22"/>
        <end position="43"/>
    </location>
</feature>
<feature type="domain" description="C2H2-type" evidence="2">
    <location>
        <begin position="296"/>
        <end position="318"/>
    </location>
</feature>
<dbReference type="AlphaFoldDB" id="A0A165NFS0"/>
<feature type="region of interest" description="Disordered" evidence="1">
    <location>
        <begin position="227"/>
        <end position="263"/>
    </location>
</feature>